<dbReference type="InterPro" id="IPR019887">
    <property type="entry name" value="Tscrpt_reg_AsnC/Lrp_C"/>
</dbReference>
<dbReference type="PROSITE" id="PS50956">
    <property type="entry name" value="HTH_ASNC_2"/>
    <property type="match status" value="1"/>
</dbReference>
<dbReference type="SUPFAM" id="SSF46785">
    <property type="entry name" value="Winged helix' DNA-binding domain"/>
    <property type="match status" value="1"/>
</dbReference>
<keyword evidence="7" id="KW-1185">Reference proteome</keyword>
<accession>A0A9X3TWS3</accession>
<dbReference type="PROSITE" id="PS00519">
    <property type="entry name" value="HTH_ASNC_1"/>
    <property type="match status" value="1"/>
</dbReference>
<dbReference type="Pfam" id="PF01037">
    <property type="entry name" value="AsnC_trans_reg"/>
    <property type="match status" value="1"/>
</dbReference>
<proteinExistence type="predicted"/>
<dbReference type="RefSeq" id="WP_274942848.1">
    <property type="nucleotide sequence ID" value="NZ_JANWOI010000001.1"/>
</dbReference>
<dbReference type="InterPro" id="IPR011008">
    <property type="entry name" value="Dimeric_a/b-barrel"/>
</dbReference>
<comment type="caution">
    <text evidence="6">The sequence shown here is derived from an EMBL/GenBank/DDBJ whole genome shotgun (WGS) entry which is preliminary data.</text>
</comment>
<dbReference type="PRINTS" id="PR00033">
    <property type="entry name" value="HTHASNC"/>
</dbReference>
<dbReference type="SMART" id="SM00344">
    <property type="entry name" value="HTH_ASNC"/>
    <property type="match status" value="1"/>
</dbReference>
<dbReference type="InterPro" id="IPR019888">
    <property type="entry name" value="Tscrpt_reg_AsnC-like"/>
</dbReference>
<dbReference type="EMBL" id="JANWOI010000001">
    <property type="protein sequence ID" value="MDA5193154.1"/>
    <property type="molecule type" value="Genomic_DNA"/>
</dbReference>
<dbReference type="InterPro" id="IPR000485">
    <property type="entry name" value="AsnC-type_HTH_dom"/>
</dbReference>
<dbReference type="InterPro" id="IPR011991">
    <property type="entry name" value="ArsR-like_HTH"/>
</dbReference>
<dbReference type="SUPFAM" id="SSF54909">
    <property type="entry name" value="Dimeric alpha+beta barrel"/>
    <property type="match status" value="1"/>
</dbReference>
<dbReference type="GO" id="GO:0005829">
    <property type="term" value="C:cytosol"/>
    <property type="evidence" value="ECO:0007669"/>
    <property type="project" value="TreeGrafter"/>
</dbReference>
<feature type="domain" description="HTH asnC-type" evidence="5">
    <location>
        <begin position="7"/>
        <end position="73"/>
    </location>
</feature>
<dbReference type="FunFam" id="1.10.10.10:FF:000015">
    <property type="entry name" value="Leucine-responsive transcriptional regulator Lrp"/>
    <property type="match status" value="1"/>
</dbReference>
<reference evidence="6" key="1">
    <citation type="submission" date="2022-08" db="EMBL/GenBank/DDBJ databases">
        <authorList>
            <person name="Vandamme P."/>
            <person name="Hettiarachchi A."/>
            <person name="Peeters C."/>
            <person name="Cnockaert M."/>
            <person name="Carlier A."/>
        </authorList>
    </citation>
    <scope>NUCLEOTIDE SEQUENCE</scope>
    <source>
        <strain evidence="6">LMG 31809</strain>
    </source>
</reference>
<dbReference type="Proteomes" id="UP001141619">
    <property type="component" value="Unassembled WGS sequence"/>
</dbReference>
<dbReference type="InterPro" id="IPR036388">
    <property type="entry name" value="WH-like_DNA-bd_sf"/>
</dbReference>
<gene>
    <name evidence="6" type="ORF">NYP16_04185</name>
</gene>
<dbReference type="CDD" id="cd00090">
    <property type="entry name" value="HTH_ARSR"/>
    <property type="match status" value="1"/>
</dbReference>
<evidence type="ECO:0000313" key="7">
    <source>
        <dbReference type="Proteomes" id="UP001141619"/>
    </source>
</evidence>
<name>A0A9X3TWS3_9PROT</name>
<evidence type="ECO:0000256" key="3">
    <source>
        <dbReference type="ARBA" id="ARBA00023159"/>
    </source>
</evidence>
<evidence type="ECO:0000256" key="2">
    <source>
        <dbReference type="ARBA" id="ARBA00023125"/>
    </source>
</evidence>
<dbReference type="PANTHER" id="PTHR30154">
    <property type="entry name" value="LEUCINE-RESPONSIVE REGULATORY PROTEIN"/>
    <property type="match status" value="1"/>
</dbReference>
<evidence type="ECO:0000256" key="1">
    <source>
        <dbReference type="ARBA" id="ARBA00023015"/>
    </source>
</evidence>
<sequence length="157" mass="17789">MKDTKPLDRIDLNILRLLQTQGRISNVELAKEVGLSPTPCLERVRRLEREGFILDYRAILNPELLKASLIAFVEVTLERTTTADLDRFNAAILRLDEVMECHMVGGGFDYLVKIRLPGMDYYRRFLGEKLAAIPGVSQTHTYVVMEEVKAKTALPLG</sequence>
<dbReference type="Gene3D" id="1.10.10.10">
    <property type="entry name" value="Winged helix-like DNA-binding domain superfamily/Winged helix DNA-binding domain"/>
    <property type="match status" value="1"/>
</dbReference>
<evidence type="ECO:0000256" key="4">
    <source>
        <dbReference type="ARBA" id="ARBA00023163"/>
    </source>
</evidence>
<protein>
    <submittedName>
        <fullName evidence="6">Lrp/AsnC ligand binding domain-containing protein</fullName>
    </submittedName>
</protein>
<keyword evidence="1" id="KW-0805">Transcription regulation</keyword>
<evidence type="ECO:0000259" key="5">
    <source>
        <dbReference type="PROSITE" id="PS50956"/>
    </source>
</evidence>
<dbReference type="PANTHER" id="PTHR30154:SF0">
    <property type="entry name" value="LEUCINE-RESPONSIVE REGULATORY PROTEIN"/>
    <property type="match status" value="1"/>
</dbReference>
<dbReference type="AlphaFoldDB" id="A0A9X3TWS3"/>
<organism evidence="6 7">
    <name type="scientific">Govanella unica</name>
    <dbReference type="NCBI Taxonomy" id="2975056"/>
    <lineage>
        <taxon>Bacteria</taxon>
        <taxon>Pseudomonadati</taxon>
        <taxon>Pseudomonadota</taxon>
        <taxon>Alphaproteobacteria</taxon>
        <taxon>Emcibacterales</taxon>
        <taxon>Govanellaceae</taxon>
        <taxon>Govanella</taxon>
    </lineage>
</organism>
<reference evidence="6" key="2">
    <citation type="journal article" date="2023" name="Syst. Appl. Microbiol.">
        <title>Govania unica gen. nov., sp. nov., a rare biosphere bacterium that represents a novel family in the class Alphaproteobacteria.</title>
        <authorList>
            <person name="Vandamme P."/>
            <person name="Peeters C."/>
            <person name="Hettiarachchi A."/>
            <person name="Cnockaert M."/>
            <person name="Carlier A."/>
        </authorList>
    </citation>
    <scope>NUCLEOTIDE SEQUENCE</scope>
    <source>
        <strain evidence="6">LMG 31809</strain>
    </source>
</reference>
<dbReference type="Gene3D" id="3.30.70.920">
    <property type="match status" value="1"/>
</dbReference>
<dbReference type="Pfam" id="PF13412">
    <property type="entry name" value="HTH_24"/>
    <property type="match status" value="1"/>
</dbReference>
<dbReference type="InterPro" id="IPR036390">
    <property type="entry name" value="WH_DNA-bd_sf"/>
</dbReference>
<dbReference type="GO" id="GO:0043200">
    <property type="term" value="P:response to amino acid"/>
    <property type="evidence" value="ECO:0007669"/>
    <property type="project" value="TreeGrafter"/>
</dbReference>
<dbReference type="GO" id="GO:0043565">
    <property type="term" value="F:sequence-specific DNA binding"/>
    <property type="evidence" value="ECO:0007669"/>
    <property type="project" value="InterPro"/>
</dbReference>
<evidence type="ECO:0000313" key="6">
    <source>
        <dbReference type="EMBL" id="MDA5193154.1"/>
    </source>
</evidence>
<dbReference type="InterPro" id="IPR019885">
    <property type="entry name" value="Tscrpt_reg_HTH_AsnC-type_CS"/>
</dbReference>
<keyword evidence="3" id="KW-0010">Activator</keyword>
<dbReference type="GO" id="GO:0006355">
    <property type="term" value="P:regulation of DNA-templated transcription"/>
    <property type="evidence" value="ECO:0007669"/>
    <property type="project" value="UniProtKB-ARBA"/>
</dbReference>
<keyword evidence="4" id="KW-0804">Transcription</keyword>
<keyword evidence="2" id="KW-0238">DNA-binding</keyword>